<feature type="transmembrane region" description="Helical" evidence="1">
    <location>
        <begin position="26"/>
        <end position="47"/>
    </location>
</feature>
<accession>A0A0F8YGI3</accession>
<evidence type="ECO:0000313" key="2">
    <source>
        <dbReference type="EMBL" id="KKK53284.1"/>
    </source>
</evidence>
<reference evidence="2" key="1">
    <citation type="journal article" date="2015" name="Nature">
        <title>Complex archaea that bridge the gap between prokaryotes and eukaryotes.</title>
        <authorList>
            <person name="Spang A."/>
            <person name="Saw J.H."/>
            <person name="Jorgensen S.L."/>
            <person name="Zaremba-Niedzwiedzka K."/>
            <person name="Martijn J."/>
            <person name="Lind A.E."/>
            <person name="van Eijk R."/>
            <person name="Schleper C."/>
            <person name="Guy L."/>
            <person name="Ettema T.J."/>
        </authorList>
    </citation>
    <scope>NUCLEOTIDE SEQUENCE</scope>
</reference>
<sequence>MKPGYKTSEFWLAVIFANLTVFKEHIVPGLPVELIMAAAVPVVAYVIGRSWIKARS</sequence>
<keyword evidence="1" id="KW-1133">Transmembrane helix</keyword>
<evidence type="ECO:0008006" key="3">
    <source>
        <dbReference type="Google" id="ProtNLM"/>
    </source>
</evidence>
<comment type="caution">
    <text evidence="2">The sequence shown here is derived from an EMBL/GenBank/DDBJ whole genome shotgun (WGS) entry which is preliminary data.</text>
</comment>
<gene>
    <name evidence="2" type="ORF">LCGC14_3096330</name>
</gene>
<keyword evidence="1" id="KW-0812">Transmembrane</keyword>
<dbReference type="EMBL" id="LAZR01066585">
    <property type="protein sequence ID" value="KKK53284.1"/>
    <property type="molecule type" value="Genomic_DNA"/>
</dbReference>
<keyword evidence="1" id="KW-0472">Membrane</keyword>
<dbReference type="AlphaFoldDB" id="A0A0F8YGI3"/>
<organism evidence="2">
    <name type="scientific">marine sediment metagenome</name>
    <dbReference type="NCBI Taxonomy" id="412755"/>
    <lineage>
        <taxon>unclassified sequences</taxon>
        <taxon>metagenomes</taxon>
        <taxon>ecological metagenomes</taxon>
    </lineage>
</organism>
<protein>
    <recommendedName>
        <fullName evidence="3">Glycosyltransferase RgtA/B/C/D-like domain-containing protein</fullName>
    </recommendedName>
</protein>
<proteinExistence type="predicted"/>
<evidence type="ECO:0000256" key="1">
    <source>
        <dbReference type="SAM" id="Phobius"/>
    </source>
</evidence>
<name>A0A0F8YGI3_9ZZZZ</name>